<dbReference type="Proteomes" id="UP000198937">
    <property type="component" value="Unassembled WGS sequence"/>
</dbReference>
<sequence length="334" mass="35974">MLISSSVWQRLNEIGVTLVPVGPDRVELGCAGVRDVFTVVATTAPLHPGDIAVLTGRHPEACLVIVPTATSAVRGAVERANWSLLVGAEQQVEGFLNIGGRRIAVNGRGAGDRRRGVRPGRVPWGTYTLLRRLVDCPMATQQELARLVGISQPRVSQALRALGEHGLVCRASTGWQVPDVEQALRWWLRNYPGPGGITTFWYSLDPPREQAYAIAALNEHGPAGLAVSGDIAADLLAPWRSPQRAVLYTRGGLDLTETGFTPAGEEEATLELTVPRDPGVWAGPDLPGPGAGELPLADPMQILWDLNRAPGTDVEEAVERLWNVMLRQQRGRAA</sequence>
<dbReference type="EMBL" id="FMIA01000002">
    <property type="protein sequence ID" value="SCL50228.1"/>
    <property type="molecule type" value="Genomic_DNA"/>
</dbReference>
<dbReference type="OrthoDB" id="3338463at2"/>
<proteinExistence type="predicted"/>
<evidence type="ECO:0000313" key="2">
    <source>
        <dbReference type="Proteomes" id="UP000198937"/>
    </source>
</evidence>
<gene>
    <name evidence="1" type="ORF">GA0070617_1418</name>
</gene>
<name>A0A1C6U8E1_9ACTN</name>
<dbReference type="STRING" id="683228.GA0070617_1418"/>
<keyword evidence="1" id="KW-0238">DNA-binding</keyword>
<protein>
    <submittedName>
        <fullName evidence="1">Winged helix-turn-helix DNA-binding</fullName>
    </submittedName>
</protein>
<dbReference type="InterPro" id="IPR011991">
    <property type="entry name" value="ArsR-like_HTH"/>
</dbReference>
<organism evidence="1 2">
    <name type="scientific">Micromonospora yangpuensis</name>
    <dbReference type="NCBI Taxonomy" id="683228"/>
    <lineage>
        <taxon>Bacteria</taxon>
        <taxon>Bacillati</taxon>
        <taxon>Actinomycetota</taxon>
        <taxon>Actinomycetes</taxon>
        <taxon>Micromonosporales</taxon>
        <taxon>Micromonosporaceae</taxon>
        <taxon>Micromonospora</taxon>
    </lineage>
</organism>
<dbReference type="CDD" id="cd00090">
    <property type="entry name" value="HTH_ARSR"/>
    <property type="match status" value="1"/>
</dbReference>
<dbReference type="SUPFAM" id="SSF46785">
    <property type="entry name" value="Winged helix' DNA-binding domain"/>
    <property type="match status" value="1"/>
</dbReference>
<accession>A0A1C6U8E1</accession>
<dbReference type="Gene3D" id="1.10.10.10">
    <property type="entry name" value="Winged helix-like DNA-binding domain superfamily/Winged helix DNA-binding domain"/>
    <property type="match status" value="1"/>
</dbReference>
<reference evidence="1 2" key="1">
    <citation type="submission" date="2016-06" db="EMBL/GenBank/DDBJ databases">
        <authorList>
            <person name="Kjaerup R.B."/>
            <person name="Dalgaard T.S."/>
            <person name="Juul-Madsen H.R."/>
        </authorList>
    </citation>
    <scope>NUCLEOTIDE SEQUENCE [LARGE SCALE GENOMIC DNA]</scope>
    <source>
        <strain evidence="1 2">DSM 45577</strain>
    </source>
</reference>
<dbReference type="Pfam" id="PF13412">
    <property type="entry name" value="HTH_24"/>
    <property type="match status" value="1"/>
</dbReference>
<dbReference type="InterPro" id="IPR036388">
    <property type="entry name" value="WH-like_DNA-bd_sf"/>
</dbReference>
<keyword evidence="2" id="KW-1185">Reference proteome</keyword>
<dbReference type="GO" id="GO:0003677">
    <property type="term" value="F:DNA binding"/>
    <property type="evidence" value="ECO:0007669"/>
    <property type="project" value="UniProtKB-KW"/>
</dbReference>
<evidence type="ECO:0000313" key="1">
    <source>
        <dbReference type="EMBL" id="SCL50228.1"/>
    </source>
</evidence>
<dbReference type="InterPro" id="IPR036390">
    <property type="entry name" value="WH_DNA-bd_sf"/>
</dbReference>
<dbReference type="AlphaFoldDB" id="A0A1C6U8E1"/>